<protein>
    <submittedName>
        <fullName evidence="1">Uncharacterized protein</fullName>
    </submittedName>
</protein>
<evidence type="ECO:0000313" key="1">
    <source>
        <dbReference type="EMBL" id="SDM46678.1"/>
    </source>
</evidence>
<proteinExistence type="predicted"/>
<evidence type="ECO:0000313" key="2">
    <source>
        <dbReference type="Proteomes" id="UP000183376"/>
    </source>
</evidence>
<organism evidence="1 2">
    <name type="scientific">Allokutzneria albata</name>
    <name type="common">Kibdelosporangium albatum</name>
    <dbReference type="NCBI Taxonomy" id="211114"/>
    <lineage>
        <taxon>Bacteria</taxon>
        <taxon>Bacillati</taxon>
        <taxon>Actinomycetota</taxon>
        <taxon>Actinomycetes</taxon>
        <taxon>Pseudonocardiales</taxon>
        <taxon>Pseudonocardiaceae</taxon>
        <taxon>Allokutzneria</taxon>
    </lineage>
</organism>
<accession>A0A1G9TGH6</accession>
<dbReference type="Proteomes" id="UP000183376">
    <property type="component" value="Chromosome I"/>
</dbReference>
<reference evidence="1 2" key="1">
    <citation type="submission" date="2016-10" db="EMBL/GenBank/DDBJ databases">
        <authorList>
            <person name="de Groot N.N."/>
        </authorList>
    </citation>
    <scope>NUCLEOTIDE SEQUENCE [LARGE SCALE GENOMIC DNA]</scope>
    <source>
        <strain evidence="1 2">DSM 44149</strain>
    </source>
</reference>
<dbReference type="EMBL" id="LT629701">
    <property type="protein sequence ID" value="SDM46678.1"/>
    <property type="molecule type" value="Genomic_DNA"/>
</dbReference>
<name>A0A1G9TGH6_ALLAB</name>
<gene>
    <name evidence="1" type="ORF">SAMN04489726_1764</name>
</gene>
<sequence length="70" mass="7247">MNNCTEFAGRVFVEATGDVVEFRQDVSPLLKGSSDPGRQLLAGLAEQLLGGKTSVASPGQLGAGISRLQT</sequence>
<keyword evidence="2" id="KW-1185">Reference proteome</keyword>
<dbReference type="RefSeq" id="WP_030432944.1">
    <property type="nucleotide sequence ID" value="NZ_JOEF01000034.1"/>
</dbReference>
<dbReference type="AlphaFoldDB" id="A0A1G9TGH6"/>